<proteinExistence type="predicted"/>
<feature type="compositionally biased region" description="Low complexity" evidence="3">
    <location>
        <begin position="1"/>
        <end position="18"/>
    </location>
</feature>
<evidence type="ECO:0000256" key="3">
    <source>
        <dbReference type="SAM" id="MobiDB-lite"/>
    </source>
</evidence>
<evidence type="ECO:0000256" key="1">
    <source>
        <dbReference type="ARBA" id="ARBA00022771"/>
    </source>
</evidence>
<name>A0A0D2MUG6_9CHLO</name>
<dbReference type="SUPFAM" id="SSF57903">
    <property type="entry name" value="FYVE/PHD zinc finger"/>
    <property type="match status" value="1"/>
</dbReference>
<dbReference type="GeneID" id="25734663"/>
<reference evidence="4 5" key="1">
    <citation type="journal article" date="2013" name="BMC Genomics">
        <title>Reconstruction of the lipid metabolism for the microalga Monoraphidium neglectum from its genome sequence reveals characteristics suitable for biofuel production.</title>
        <authorList>
            <person name="Bogen C."/>
            <person name="Al-Dilaimi A."/>
            <person name="Albersmeier A."/>
            <person name="Wichmann J."/>
            <person name="Grundmann M."/>
            <person name="Rupp O."/>
            <person name="Lauersen K.J."/>
            <person name="Blifernez-Klassen O."/>
            <person name="Kalinowski J."/>
            <person name="Goesmann A."/>
            <person name="Mussgnug J.H."/>
            <person name="Kruse O."/>
        </authorList>
    </citation>
    <scope>NUCLEOTIDE SEQUENCE [LARGE SCALE GENOMIC DNA]</scope>
    <source>
        <strain evidence="4 5">SAG 48.87</strain>
    </source>
</reference>
<dbReference type="OrthoDB" id="10533657at2759"/>
<evidence type="ECO:0000256" key="2">
    <source>
        <dbReference type="ARBA" id="ARBA00022833"/>
    </source>
</evidence>
<dbReference type="EMBL" id="KK100406">
    <property type="protein sequence ID" value="KIZ06165.1"/>
    <property type="molecule type" value="Genomic_DNA"/>
</dbReference>
<sequence>MASVGSGAAAAAATGAGSEDPKFQRWLQALAAEELAAAEAAADAGPTPPYGGAGVPAGGARLHDNEWYADRCVFCAACRTAIDAEPGRRGARCAGCRRWFHGKCRPEANGGGGGTGGARQAGGGGSGRFFHCDECREGYQALRREAAKGRRELPALQPGGLAGLFAGFFGRGAEKADVEPLTLRLIDFSEVKPQVGRCRPAGVL</sequence>
<keyword evidence="1" id="KW-0479">Metal-binding</keyword>
<evidence type="ECO:0008006" key="6">
    <source>
        <dbReference type="Google" id="ProtNLM"/>
    </source>
</evidence>
<evidence type="ECO:0000313" key="5">
    <source>
        <dbReference type="Proteomes" id="UP000054498"/>
    </source>
</evidence>
<feature type="region of interest" description="Disordered" evidence="3">
    <location>
        <begin position="1"/>
        <end position="21"/>
    </location>
</feature>
<dbReference type="Proteomes" id="UP000054498">
    <property type="component" value="Unassembled WGS sequence"/>
</dbReference>
<keyword evidence="5" id="KW-1185">Reference proteome</keyword>
<dbReference type="AlphaFoldDB" id="A0A0D2MUG6"/>
<organism evidence="4 5">
    <name type="scientific">Monoraphidium neglectum</name>
    <dbReference type="NCBI Taxonomy" id="145388"/>
    <lineage>
        <taxon>Eukaryota</taxon>
        <taxon>Viridiplantae</taxon>
        <taxon>Chlorophyta</taxon>
        <taxon>core chlorophytes</taxon>
        <taxon>Chlorophyceae</taxon>
        <taxon>CS clade</taxon>
        <taxon>Sphaeropleales</taxon>
        <taxon>Selenastraceae</taxon>
        <taxon>Monoraphidium</taxon>
    </lineage>
</organism>
<keyword evidence="2" id="KW-0862">Zinc</keyword>
<gene>
    <name evidence="4" type="ORF">MNEG_1785</name>
</gene>
<accession>A0A0D2MUG6</accession>
<dbReference type="RefSeq" id="XP_013905184.1">
    <property type="nucleotide sequence ID" value="XM_014049730.1"/>
</dbReference>
<evidence type="ECO:0000313" key="4">
    <source>
        <dbReference type="EMBL" id="KIZ06165.1"/>
    </source>
</evidence>
<dbReference type="KEGG" id="mng:MNEG_1785"/>
<dbReference type="InterPro" id="IPR011011">
    <property type="entry name" value="Znf_FYVE_PHD"/>
</dbReference>
<protein>
    <recommendedName>
        <fullName evidence="6">PHD-type domain-containing protein</fullName>
    </recommendedName>
</protein>
<keyword evidence="1" id="KW-0863">Zinc-finger</keyword>
<dbReference type="GO" id="GO:0008270">
    <property type="term" value="F:zinc ion binding"/>
    <property type="evidence" value="ECO:0007669"/>
    <property type="project" value="UniProtKB-KW"/>
</dbReference>